<dbReference type="SUPFAM" id="SSF51735">
    <property type="entry name" value="NAD(P)-binding Rossmann-fold domains"/>
    <property type="match status" value="1"/>
</dbReference>
<dbReference type="Pfam" id="PF00106">
    <property type="entry name" value="adh_short"/>
    <property type="match status" value="1"/>
</dbReference>
<dbReference type="InterPro" id="IPR051468">
    <property type="entry name" value="Fungal_SecMetab_SDRs"/>
</dbReference>
<dbReference type="GO" id="GO:0016491">
    <property type="term" value="F:oxidoreductase activity"/>
    <property type="evidence" value="ECO:0007669"/>
    <property type="project" value="TreeGrafter"/>
</dbReference>
<name>A0AA46L677_VIBPH</name>
<sequence length="235" mass="25838">MNILIVGGNGGIGLAMVKEALVRFPQAQIHATYRRTKSDYEHSALIWHQVDVTDETQVKNLSQAVNSIDWVINCVGMLHTSNKGPEKNVSMVEPDFFLQNIAVNTLPSMLLAKYFTPLLKRSGTPKFAVISAKVGSISDNRLGGWYSYRASKAALNMFLKTMSIEWQRTLKNGVVLALHPGTADTALSEPFQANVPEGKLFTPERVASDLMGQIAKAAPQDSGAFLTYDGERLPW</sequence>
<dbReference type="EMBL" id="VRMQ01000001">
    <property type="protein sequence ID" value="TXN17468.1"/>
    <property type="molecule type" value="Genomic_DNA"/>
</dbReference>
<comment type="caution">
    <text evidence="1">The sequence shown here is derived from an EMBL/GenBank/DDBJ whole genome shotgun (WGS) entry which is preliminary data.</text>
</comment>
<dbReference type="AlphaFoldDB" id="A0AA46L677"/>
<proteinExistence type="predicted"/>
<dbReference type="Gene3D" id="3.40.50.720">
    <property type="entry name" value="NAD(P)-binding Rossmann-like Domain"/>
    <property type="match status" value="1"/>
</dbReference>
<protein>
    <submittedName>
        <fullName evidence="1">SDR family oxidoreductase</fullName>
    </submittedName>
</protein>
<dbReference type="GO" id="GO:0005737">
    <property type="term" value="C:cytoplasm"/>
    <property type="evidence" value="ECO:0007669"/>
    <property type="project" value="TreeGrafter"/>
</dbReference>
<dbReference type="Proteomes" id="UP000321504">
    <property type="component" value="Unassembled WGS sequence"/>
</dbReference>
<dbReference type="PANTHER" id="PTHR43544">
    <property type="entry name" value="SHORT-CHAIN DEHYDROGENASE/REDUCTASE"/>
    <property type="match status" value="1"/>
</dbReference>
<dbReference type="PRINTS" id="PR00081">
    <property type="entry name" value="GDHRDH"/>
</dbReference>
<organism evidence="1 2">
    <name type="scientific">Vibrio parahaemolyticus</name>
    <dbReference type="NCBI Taxonomy" id="670"/>
    <lineage>
        <taxon>Bacteria</taxon>
        <taxon>Pseudomonadati</taxon>
        <taxon>Pseudomonadota</taxon>
        <taxon>Gammaproteobacteria</taxon>
        <taxon>Vibrionales</taxon>
        <taxon>Vibrionaceae</taxon>
        <taxon>Vibrio</taxon>
    </lineage>
</organism>
<evidence type="ECO:0000313" key="1">
    <source>
        <dbReference type="EMBL" id="TXN17468.1"/>
    </source>
</evidence>
<evidence type="ECO:0000313" key="2">
    <source>
        <dbReference type="Proteomes" id="UP000321504"/>
    </source>
</evidence>
<dbReference type="NCBIfam" id="NF006532">
    <property type="entry name" value="PRK09009.1"/>
    <property type="match status" value="1"/>
</dbReference>
<reference evidence="1 2" key="1">
    <citation type="submission" date="2019-08" db="EMBL/GenBank/DDBJ databases">
        <title>Emerging of two pre-pandemic pathogenic O4:KUT lineages of Vibrio parahaemolyticus in coastal eastern China.</title>
        <authorList>
            <person name="Yu H."/>
        </authorList>
    </citation>
    <scope>NUCLEOTIDE SEQUENCE [LARGE SCALE GENOMIC DNA]</scope>
    <source>
        <strain evidence="1 2">HZ17-383</strain>
    </source>
</reference>
<accession>A0AA46L677</accession>
<dbReference type="CDD" id="cd05325">
    <property type="entry name" value="carb_red_sniffer_like_SDR_c"/>
    <property type="match status" value="1"/>
</dbReference>
<gene>
    <name evidence="1" type="ORF">FVP01_00335</name>
</gene>
<dbReference type="InterPro" id="IPR036291">
    <property type="entry name" value="NAD(P)-bd_dom_sf"/>
</dbReference>
<dbReference type="PANTHER" id="PTHR43544:SF12">
    <property type="entry name" value="NAD(P)-BINDING ROSSMANN-FOLD SUPERFAMILY PROTEIN"/>
    <property type="match status" value="1"/>
</dbReference>
<dbReference type="InterPro" id="IPR002347">
    <property type="entry name" value="SDR_fam"/>
</dbReference>
<dbReference type="RefSeq" id="WP_147723983.1">
    <property type="nucleotide sequence ID" value="NZ_VRMQ01000001.1"/>
</dbReference>